<keyword evidence="3" id="KW-1185">Reference proteome</keyword>
<dbReference type="Proteomes" id="UP000544122">
    <property type="component" value="Unassembled WGS sequence"/>
</dbReference>
<reference evidence="2 3" key="1">
    <citation type="submission" date="2020-03" db="EMBL/GenBank/DDBJ databases">
        <title>Bradyrhizobium diversity isolated from nodules of Indigofera sp.</title>
        <authorList>
            <person name="Klepa M."/>
            <person name="Helene L."/>
            <person name="Hungria M."/>
        </authorList>
    </citation>
    <scope>NUCLEOTIDE SEQUENCE [LARGE SCALE GENOMIC DNA]</scope>
    <source>
        <strain evidence="2 3">WSM 1791</strain>
    </source>
</reference>
<sequence length="183" mass="20982">MGGRDVNVFAPGGDLHITQQLPSANPQSVFRKLFEKLENEAATDKTLTTYIRQLEIYTRRVEDEKVIGLEQKLKMAGRERQVTMAVALKENVYADIKMNVFSSTYQLIVATLMSKIHERFETQIRPLIEAGLDRSHIDKVFSEQITIPISQELDDCPQFKDVAVDYVRGMAFFLTGNCHIRWD</sequence>
<proteinExistence type="predicted"/>
<gene>
    <name evidence="2" type="ORF">HCN58_15125</name>
</gene>
<name>A0A7Y4LWA1_9BRAD</name>
<evidence type="ECO:0000313" key="3">
    <source>
        <dbReference type="Proteomes" id="UP000544122"/>
    </source>
</evidence>
<accession>A0A7Y4LWA1</accession>
<feature type="domain" description="ABC-three component systems C-terminal" evidence="1">
    <location>
        <begin position="68"/>
        <end position="182"/>
    </location>
</feature>
<organism evidence="2 3">
    <name type="scientific">Bradyrhizobium australiense</name>
    <dbReference type="NCBI Taxonomy" id="2721161"/>
    <lineage>
        <taxon>Bacteria</taxon>
        <taxon>Pseudomonadati</taxon>
        <taxon>Pseudomonadota</taxon>
        <taxon>Alphaproteobacteria</taxon>
        <taxon>Hyphomicrobiales</taxon>
        <taxon>Nitrobacteraceae</taxon>
        <taxon>Bradyrhizobium</taxon>
    </lineage>
</organism>
<dbReference type="RefSeq" id="WP_171580145.1">
    <property type="nucleotide sequence ID" value="NZ_JAAVLX010000004.1"/>
</dbReference>
<dbReference type="Pfam" id="PF20285">
    <property type="entry name" value="CTD9"/>
    <property type="match status" value="1"/>
</dbReference>
<evidence type="ECO:0000313" key="2">
    <source>
        <dbReference type="EMBL" id="NOJ40919.1"/>
    </source>
</evidence>
<dbReference type="EMBL" id="JAAVLX010000004">
    <property type="protein sequence ID" value="NOJ40919.1"/>
    <property type="molecule type" value="Genomic_DNA"/>
</dbReference>
<dbReference type="AlphaFoldDB" id="A0A7Y4LWA1"/>
<evidence type="ECO:0000259" key="1">
    <source>
        <dbReference type="Pfam" id="PF20285"/>
    </source>
</evidence>
<dbReference type="InterPro" id="IPR046911">
    <property type="entry name" value="ABC-3C_CTD9"/>
</dbReference>
<protein>
    <recommendedName>
        <fullName evidence="1">ABC-three component systems C-terminal domain-containing protein</fullName>
    </recommendedName>
</protein>
<comment type="caution">
    <text evidence="2">The sequence shown here is derived from an EMBL/GenBank/DDBJ whole genome shotgun (WGS) entry which is preliminary data.</text>
</comment>